<organism evidence="2 3">
    <name type="scientific">Triticum urartu</name>
    <name type="common">Red wild einkorn</name>
    <name type="synonym">Crithodium urartu</name>
    <dbReference type="NCBI Taxonomy" id="4572"/>
    <lineage>
        <taxon>Eukaryota</taxon>
        <taxon>Viridiplantae</taxon>
        <taxon>Streptophyta</taxon>
        <taxon>Embryophyta</taxon>
        <taxon>Tracheophyta</taxon>
        <taxon>Spermatophyta</taxon>
        <taxon>Magnoliopsida</taxon>
        <taxon>Liliopsida</taxon>
        <taxon>Poales</taxon>
        <taxon>Poaceae</taxon>
        <taxon>BOP clade</taxon>
        <taxon>Pooideae</taxon>
        <taxon>Triticodae</taxon>
        <taxon>Triticeae</taxon>
        <taxon>Triticinae</taxon>
        <taxon>Triticum</taxon>
    </lineage>
</organism>
<accession>A0A8R7QQD9</accession>
<reference evidence="2" key="2">
    <citation type="submission" date="2018-03" db="EMBL/GenBank/DDBJ databases">
        <title>The Triticum urartu genome reveals the dynamic nature of wheat genome evolution.</title>
        <authorList>
            <person name="Ling H."/>
            <person name="Ma B."/>
            <person name="Shi X."/>
            <person name="Liu H."/>
            <person name="Dong L."/>
            <person name="Sun H."/>
            <person name="Cao Y."/>
            <person name="Gao Q."/>
            <person name="Zheng S."/>
            <person name="Li Y."/>
            <person name="Yu Y."/>
            <person name="Du H."/>
            <person name="Qi M."/>
            <person name="Li Y."/>
            <person name="Yu H."/>
            <person name="Cui Y."/>
            <person name="Wang N."/>
            <person name="Chen C."/>
            <person name="Wu H."/>
            <person name="Zhao Y."/>
            <person name="Zhang J."/>
            <person name="Li Y."/>
            <person name="Zhou W."/>
            <person name="Zhang B."/>
            <person name="Hu W."/>
            <person name="Eijk M."/>
            <person name="Tang J."/>
            <person name="Witsenboer H."/>
            <person name="Zhao S."/>
            <person name="Li Z."/>
            <person name="Zhang A."/>
            <person name="Wang D."/>
            <person name="Liang C."/>
        </authorList>
    </citation>
    <scope>NUCLEOTIDE SEQUENCE [LARGE SCALE GENOMIC DNA]</scope>
    <source>
        <strain evidence="2">cv. G1812</strain>
    </source>
</reference>
<proteinExistence type="predicted"/>
<reference evidence="2" key="3">
    <citation type="submission" date="2022-06" db="UniProtKB">
        <authorList>
            <consortium name="EnsemblPlants"/>
        </authorList>
    </citation>
    <scope>IDENTIFICATION</scope>
</reference>
<dbReference type="EnsemblPlants" id="TuG1812G0600002066.01.T01">
    <property type="protein sequence ID" value="TuG1812G0600002066.01.T01.cds246258"/>
    <property type="gene ID" value="TuG1812G0600002066.01"/>
</dbReference>
<dbReference type="Proteomes" id="UP000015106">
    <property type="component" value="Chromosome 6"/>
</dbReference>
<protein>
    <submittedName>
        <fullName evidence="2">Uncharacterized protein</fullName>
    </submittedName>
</protein>
<dbReference type="Gramene" id="TuG1812G0600002066.01.T02">
    <property type="protein sequence ID" value="TuG1812G0600002066.01.T02.cds246259"/>
    <property type="gene ID" value="TuG1812G0600002066.01"/>
</dbReference>
<dbReference type="Gramene" id="TuG1812G0600002066.01.T01">
    <property type="protein sequence ID" value="TuG1812G0600002066.01.T01.cds246258"/>
    <property type="gene ID" value="TuG1812G0600002066.01"/>
</dbReference>
<reference evidence="3" key="1">
    <citation type="journal article" date="2013" name="Nature">
        <title>Draft genome of the wheat A-genome progenitor Triticum urartu.</title>
        <authorList>
            <person name="Ling H.Q."/>
            <person name="Zhao S."/>
            <person name="Liu D."/>
            <person name="Wang J."/>
            <person name="Sun H."/>
            <person name="Zhang C."/>
            <person name="Fan H."/>
            <person name="Li D."/>
            <person name="Dong L."/>
            <person name="Tao Y."/>
            <person name="Gao C."/>
            <person name="Wu H."/>
            <person name="Li Y."/>
            <person name="Cui Y."/>
            <person name="Guo X."/>
            <person name="Zheng S."/>
            <person name="Wang B."/>
            <person name="Yu K."/>
            <person name="Liang Q."/>
            <person name="Yang W."/>
            <person name="Lou X."/>
            <person name="Chen J."/>
            <person name="Feng M."/>
            <person name="Jian J."/>
            <person name="Zhang X."/>
            <person name="Luo G."/>
            <person name="Jiang Y."/>
            <person name="Liu J."/>
            <person name="Wang Z."/>
            <person name="Sha Y."/>
            <person name="Zhang B."/>
            <person name="Wu H."/>
            <person name="Tang D."/>
            <person name="Shen Q."/>
            <person name="Xue P."/>
            <person name="Zou S."/>
            <person name="Wang X."/>
            <person name="Liu X."/>
            <person name="Wang F."/>
            <person name="Yang Y."/>
            <person name="An X."/>
            <person name="Dong Z."/>
            <person name="Zhang K."/>
            <person name="Zhang X."/>
            <person name="Luo M.C."/>
            <person name="Dvorak J."/>
            <person name="Tong Y."/>
            <person name="Wang J."/>
            <person name="Yang H."/>
            <person name="Li Z."/>
            <person name="Wang D."/>
            <person name="Zhang A."/>
            <person name="Wang J."/>
        </authorList>
    </citation>
    <scope>NUCLEOTIDE SEQUENCE</scope>
    <source>
        <strain evidence="3">cv. G1812</strain>
    </source>
</reference>
<sequence>MARAPSLGYSATSRTASARPTPVEIRCCNASRKRPARRSGRGVILQELSVRPAHLDLVGQRRLCYPRHPGEPYFSHPSVWKRKSCITSFVRLSGGPRN</sequence>
<name>A0A8R7QQD9_TRIUA</name>
<dbReference type="AlphaFoldDB" id="A0A8R7QQD9"/>
<feature type="region of interest" description="Disordered" evidence="1">
    <location>
        <begin position="1"/>
        <end position="20"/>
    </location>
</feature>
<feature type="compositionally biased region" description="Polar residues" evidence="1">
    <location>
        <begin position="9"/>
        <end position="18"/>
    </location>
</feature>
<keyword evidence="3" id="KW-1185">Reference proteome</keyword>
<dbReference type="EnsemblPlants" id="TuG1812G0600002066.01.T02">
    <property type="protein sequence ID" value="TuG1812G0600002066.01.T02.cds246259"/>
    <property type="gene ID" value="TuG1812G0600002066.01"/>
</dbReference>
<evidence type="ECO:0000313" key="2">
    <source>
        <dbReference type="EnsemblPlants" id="TuG1812G0600002066.01.T01.cds246258"/>
    </source>
</evidence>
<evidence type="ECO:0000313" key="3">
    <source>
        <dbReference type="Proteomes" id="UP000015106"/>
    </source>
</evidence>
<evidence type="ECO:0000256" key="1">
    <source>
        <dbReference type="SAM" id="MobiDB-lite"/>
    </source>
</evidence>